<evidence type="ECO:0000256" key="1">
    <source>
        <dbReference type="SAM" id="SignalP"/>
    </source>
</evidence>
<proteinExistence type="predicted"/>
<reference evidence="2 3" key="1">
    <citation type="submission" date="2019-06" db="EMBL/GenBank/DDBJ databases">
        <title>Draft genome of Aliikangiella marina GYP-15.</title>
        <authorList>
            <person name="Wang G."/>
        </authorList>
    </citation>
    <scope>NUCLEOTIDE SEQUENCE [LARGE SCALE GENOMIC DNA]</scope>
    <source>
        <strain evidence="2 3">GYP-15</strain>
    </source>
</reference>
<protein>
    <recommendedName>
        <fullName evidence="4">Twin-arginine translocation signal domain-containing protein</fullName>
    </recommendedName>
</protein>
<evidence type="ECO:0000313" key="3">
    <source>
        <dbReference type="Proteomes" id="UP000317839"/>
    </source>
</evidence>
<dbReference type="RefSeq" id="WP_142941248.1">
    <property type="nucleotide sequence ID" value="NZ_VIKR01000002.1"/>
</dbReference>
<organism evidence="2 3">
    <name type="scientific">Aliikangiella marina</name>
    <dbReference type="NCBI Taxonomy" id="1712262"/>
    <lineage>
        <taxon>Bacteria</taxon>
        <taxon>Pseudomonadati</taxon>
        <taxon>Pseudomonadota</taxon>
        <taxon>Gammaproteobacteria</taxon>
        <taxon>Oceanospirillales</taxon>
        <taxon>Pleioneaceae</taxon>
        <taxon>Aliikangiella</taxon>
    </lineage>
</organism>
<dbReference type="AlphaFoldDB" id="A0A545TBM4"/>
<dbReference type="Proteomes" id="UP000317839">
    <property type="component" value="Unassembled WGS sequence"/>
</dbReference>
<evidence type="ECO:0008006" key="4">
    <source>
        <dbReference type="Google" id="ProtNLM"/>
    </source>
</evidence>
<sequence length="168" mass="18562">MKRRHFIRNTLAASVAALGGVAALQMYQQNQLDYSETENLGFLSKDDQVLLSVLIPVFTSGIPQQPSVAITIANIDKAIMLLPLRTQDELRQLLDGLSNSFGRLILAQVWVNWQAADVSQVNQFLDSIREHSIGLLQDAYVGLHKTILGAVYAEADAWPTIDYPGPPF</sequence>
<feature type="signal peptide" evidence="1">
    <location>
        <begin position="1"/>
        <end position="22"/>
    </location>
</feature>
<dbReference type="OrthoDB" id="6398409at2"/>
<feature type="chain" id="PRO_5021993057" description="Twin-arginine translocation signal domain-containing protein" evidence="1">
    <location>
        <begin position="23"/>
        <end position="168"/>
    </location>
</feature>
<keyword evidence="1" id="KW-0732">Signal</keyword>
<gene>
    <name evidence="2" type="ORF">FLL45_06625</name>
</gene>
<comment type="caution">
    <text evidence="2">The sequence shown here is derived from an EMBL/GenBank/DDBJ whole genome shotgun (WGS) entry which is preliminary data.</text>
</comment>
<dbReference type="EMBL" id="VIKR01000002">
    <property type="protein sequence ID" value="TQV74633.1"/>
    <property type="molecule type" value="Genomic_DNA"/>
</dbReference>
<keyword evidence="3" id="KW-1185">Reference proteome</keyword>
<name>A0A545TBM4_9GAMM</name>
<evidence type="ECO:0000313" key="2">
    <source>
        <dbReference type="EMBL" id="TQV74633.1"/>
    </source>
</evidence>
<accession>A0A545TBM4</accession>